<reference evidence="2 3" key="1">
    <citation type="journal article" date="2016" name="Nat. Commun.">
        <title>Ectomycorrhizal ecology is imprinted in the genome of the dominant symbiotic fungus Cenococcum geophilum.</title>
        <authorList>
            <consortium name="DOE Joint Genome Institute"/>
            <person name="Peter M."/>
            <person name="Kohler A."/>
            <person name="Ohm R.A."/>
            <person name="Kuo A."/>
            <person name="Krutzmann J."/>
            <person name="Morin E."/>
            <person name="Arend M."/>
            <person name="Barry K.W."/>
            <person name="Binder M."/>
            <person name="Choi C."/>
            <person name="Clum A."/>
            <person name="Copeland A."/>
            <person name="Grisel N."/>
            <person name="Haridas S."/>
            <person name="Kipfer T."/>
            <person name="LaButti K."/>
            <person name="Lindquist E."/>
            <person name="Lipzen A."/>
            <person name="Maire R."/>
            <person name="Meier B."/>
            <person name="Mihaltcheva S."/>
            <person name="Molinier V."/>
            <person name="Murat C."/>
            <person name="Poggeler S."/>
            <person name="Quandt C.A."/>
            <person name="Sperisen C."/>
            <person name="Tritt A."/>
            <person name="Tisserant E."/>
            <person name="Crous P.W."/>
            <person name="Henrissat B."/>
            <person name="Nehls U."/>
            <person name="Egli S."/>
            <person name="Spatafora J.W."/>
            <person name="Grigoriev I.V."/>
            <person name="Martin F.M."/>
        </authorList>
    </citation>
    <scope>NUCLEOTIDE SEQUENCE [LARGE SCALE GENOMIC DNA]</scope>
    <source>
        <strain evidence="2 3">CBS 207.34</strain>
    </source>
</reference>
<accession>A0A8E2JVN6</accession>
<keyword evidence="2" id="KW-0808">Transferase</keyword>
<gene>
    <name evidence="2" type="ORF">AOQ84DRAFT_206072</name>
</gene>
<evidence type="ECO:0000313" key="2">
    <source>
        <dbReference type="EMBL" id="OCL10909.1"/>
    </source>
</evidence>
<protein>
    <submittedName>
        <fullName evidence="2">S-adenosyl-L-methionine-dependent methyltransferase</fullName>
    </submittedName>
</protein>
<feature type="domain" description="Methyltransferase" evidence="1">
    <location>
        <begin position="47"/>
        <end position="151"/>
    </location>
</feature>
<dbReference type="Proteomes" id="UP000250140">
    <property type="component" value="Unassembled WGS sequence"/>
</dbReference>
<dbReference type="OrthoDB" id="3647at2759"/>
<dbReference type="InterPro" id="IPR041698">
    <property type="entry name" value="Methyltransf_25"/>
</dbReference>
<dbReference type="Pfam" id="PF13649">
    <property type="entry name" value="Methyltransf_25"/>
    <property type="match status" value="1"/>
</dbReference>
<dbReference type="GO" id="GO:0032259">
    <property type="term" value="P:methylation"/>
    <property type="evidence" value="ECO:0007669"/>
    <property type="project" value="UniProtKB-KW"/>
</dbReference>
<keyword evidence="2" id="KW-0489">Methyltransferase</keyword>
<dbReference type="PANTHER" id="PTHR43591">
    <property type="entry name" value="METHYLTRANSFERASE"/>
    <property type="match status" value="1"/>
</dbReference>
<dbReference type="SUPFAM" id="SSF53335">
    <property type="entry name" value="S-adenosyl-L-methionine-dependent methyltransferases"/>
    <property type="match status" value="1"/>
</dbReference>
<evidence type="ECO:0000259" key="1">
    <source>
        <dbReference type="Pfam" id="PF13649"/>
    </source>
</evidence>
<dbReference type="CDD" id="cd02440">
    <property type="entry name" value="AdoMet_MTases"/>
    <property type="match status" value="1"/>
</dbReference>
<dbReference type="Gene3D" id="3.40.50.150">
    <property type="entry name" value="Vaccinia Virus protein VP39"/>
    <property type="match status" value="1"/>
</dbReference>
<keyword evidence="3" id="KW-1185">Reference proteome</keyword>
<evidence type="ECO:0000313" key="3">
    <source>
        <dbReference type="Proteomes" id="UP000250140"/>
    </source>
</evidence>
<dbReference type="EMBL" id="KV749142">
    <property type="protein sequence ID" value="OCL10909.1"/>
    <property type="molecule type" value="Genomic_DNA"/>
</dbReference>
<sequence length="262" mass="29236">MTTQPAAKPQYDAFAADYALMEELPGEVVAANHLYRTVADYPHGLKVLDLACGTGTYAQMLLEHGIAEHVVGVDISSEMVRIGQERETKQRPGSERITFHVADCAADLDHLGLEPDSFDLVMGNWLINYAADREQLVRMWRNIVKYLKPGGRYVGLKTTVDVQDHVKRDPWCGITQEVVGDVADGVKIHLIAHCKPQIEFCGYLLKGNLYEDVPLEVGMGEVVHQTPTEKDLPRTTGLDEAKWKAYLNDPYSVVCTAKKRVE</sequence>
<name>A0A8E2JVN6_9PEZI</name>
<organism evidence="2 3">
    <name type="scientific">Glonium stellatum</name>
    <dbReference type="NCBI Taxonomy" id="574774"/>
    <lineage>
        <taxon>Eukaryota</taxon>
        <taxon>Fungi</taxon>
        <taxon>Dikarya</taxon>
        <taxon>Ascomycota</taxon>
        <taxon>Pezizomycotina</taxon>
        <taxon>Dothideomycetes</taxon>
        <taxon>Pleosporomycetidae</taxon>
        <taxon>Gloniales</taxon>
        <taxon>Gloniaceae</taxon>
        <taxon>Glonium</taxon>
    </lineage>
</organism>
<dbReference type="GO" id="GO:0008168">
    <property type="term" value="F:methyltransferase activity"/>
    <property type="evidence" value="ECO:0007669"/>
    <property type="project" value="UniProtKB-KW"/>
</dbReference>
<dbReference type="InterPro" id="IPR029063">
    <property type="entry name" value="SAM-dependent_MTases_sf"/>
</dbReference>
<dbReference type="AlphaFoldDB" id="A0A8E2JVN6"/>
<proteinExistence type="predicted"/>